<dbReference type="GO" id="GO:0006974">
    <property type="term" value="P:DNA damage response"/>
    <property type="evidence" value="ECO:0007669"/>
    <property type="project" value="UniProtKB-KW"/>
</dbReference>
<dbReference type="Proteomes" id="UP001627284">
    <property type="component" value="Unassembled WGS sequence"/>
</dbReference>
<protein>
    <recommendedName>
        <fullName evidence="6">DNA endonuclease activator Ctp1 C-terminal domain-containing protein</fullName>
    </recommendedName>
</protein>
<accession>A0ABD2SXF8</accession>
<evidence type="ECO:0000256" key="1">
    <source>
        <dbReference type="ARBA" id="ARBA00004123"/>
    </source>
</evidence>
<evidence type="ECO:0000313" key="7">
    <source>
        <dbReference type="EMBL" id="KAL3348522.1"/>
    </source>
</evidence>
<sequence>MEPKISVPAPISKFYSKLFFSGKQTPAPKVATLISPVALRRNNRRSLFRRIRDMANDPQQSLQTSYSADNADAKYVSGLSTILVATIQEAKDRISQIEYIFCSQLFPNFQSNFKQIYSEARSAAETSFKEKEKDLFLQMEKVQFEKQKVLQENQSLKMENAKLLDSELSSANHVKELQNELKQRTSEINDLRETIRRSCILLETSAPLVCKYENPQRELEDRVLLLVKKQQSSELEVGRLQIELKNNSIEVDGGLELHNKLVQLAHLKTSSVAYKEKQLKEYEQKTAKLLTELETTRRRVDELNKELREKTAAVEKGQKMQENLPSKVQLLDAEIMKNDDLLNQYKNEKQPLMTKVKNLETDVYDLQKELMNKKSEVEEGRKLHDQFRQQIDLYSLERSKTGQELEELEKENKKVLAKLRESEETIDKLQTNLRERGKDSSEGMELHGKLLHLIQAKESELLAEKKKRKDMIASYKSLKSQYNFLCARYGLTSENMHLQSKLLEHSELQTDQSPLTSREVENKVPQASGFACKVIKQEDKQEVLDDDQGASLIPRSNSISPPTSCAFVAPNIPANVKSCPTAGTKRPVSYWRDTRSHQSRVGPDPHDDFLDTPLENIRGNLGKVMKDEVQNRANPNSKDKKIDDSDDETQDMNIDNDPKKQEMLPPARSGATGYKYIEPVRKKTERENLKGVECLQCKKFYDAVLPGEDKESNGNRQNLRCEHHDGVSRHRYRYAPPLTPEGFWNIGFESEM</sequence>
<comment type="subcellular location">
    <subcellularLocation>
        <location evidence="1">Nucleus</location>
    </subcellularLocation>
</comment>
<dbReference type="InterPro" id="IPR013882">
    <property type="entry name" value="Ctp1_C"/>
</dbReference>
<feature type="domain" description="DNA endonuclease activator Ctp1 C-terminal" evidence="6">
    <location>
        <begin position="709"/>
        <end position="748"/>
    </location>
</feature>
<proteinExistence type="predicted"/>
<evidence type="ECO:0000259" key="6">
    <source>
        <dbReference type="Pfam" id="PF08573"/>
    </source>
</evidence>
<keyword evidence="2" id="KW-0227">DNA damage</keyword>
<evidence type="ECO:0000256" key="5">
    <source>
        <dbReference type="SAM" id="MobiDB-lite"/>
    </source>
</evidence>
<dbReference type="PANTHER" id="PTHR15107">
    <property type="entry name" value="RETINOBLASTOMA BINDING PROTEIN 8"/>
    <property type="match status" value="1"/>
</dbReference>
<dbReference type="Pfam" id="PF08573">
    <property type="entry name" value="SAE2"/>
    <property type="match status" value="1"/>
</dbReference>
<evidence type="ECO:0000313" key="8">
    <source>
        <dbReference type="Proteomes" id="UP001627284"/>
    </source>
</evidence>
<dbReference type="AlphaFoldDB" id="A0ABD2SXF8"/>
<evidence type="ECO:0000256" key="2">
    <source>
        <dbReference type="ARBA" id="ARBA00022763"/>
    </source>
</evidence>
<dbReference type="PANTHER" id="PTHR15107:SF0">
    <property type="entry name" value="DNA ENDONUCLEASE ACTIVATOR CTP1 C-TERMINAL DOMAIN-CONTAINING PROTEIN"/>
    <property type="match status" value="1"/>
</dbReference>
<dbReference type="EMBL" id="JBJKTR010000013">
    <property type="protein sequence ID" value="KAL3348522.1"/>
    <property type="molecule type" value="Genomic_DNA"/>
</dbReference>
<evidence type="ECO:0000256" key="4">
    <source>
        <dbReference type="SAM" id="Coils"/>
    </source>
</evidence>
<evidence type="ECO:0000256" key="3">
    <source>
        <dbReference type="ARBA" id="ARBA00023242"/>
    </source>
</evidence>
<organism evidence="7 8">
    <name type="scientific">Solanum stoloniferum</name>
    <dbReference type="NCBI Taxonomy" id="62892"/>
    <lineage>
        <taxon>Eukaryota</taxon>
        <taxon>Viridiplantae</taxon>
        <taxon>Streptophyta</taxon>
        <taxon>Embryophyta</taxon>
        <taxon>Tracheophyta</taxon>
        <taxon>Spermatophyta</taxon>
        <taxon>Magnoliopsida</taxon>
        <taxon>eudicotyledons</taxon>
        <taxon>Gunneridae</taxon>
        <taxon>Pentapetalae</taxon>
        <taxon>asterids</taxon>
        <taxon>lamiids</taxon>
        <taxon>Solanales</taxon>
        <taxon>Solanaceae</taxon>
        <taxon>Solanoideae</taxon>
        <taxon>Solaneae</taxon>
        <taxon>Solanum</taxon>
    </lineage>
</organism>
<reference evidence="7 8" key="1">
    <citation type="submission" date="2024-05" db="EMBL/GenBank/DDBJ databases">
        <title>De novo assembly of an allotetraploid wild potato.</title>
        <authorList>
            <person name="Hosaka A.J."/>
        </authorList>
    </citation>
    <scope>NUCLEOTIDE SEQUENCE [LARGE SCALE GENOMIC DNA]</scope>
    <source>
        <tissue evidence="7">Young leaves</tissue>
    </source>
</reference>
<dbReference type="GO" id="GO:0005634">
    <property type="term" value="C:nucleus"/>
    <property type="evidence" value="ECO:0007669"/>
    <property type="project" value="UniProtKB-SubCell"/>
</dbReference>
<gene>
    <name evidence="7" type="ORF">AABB24_021940</name>
</gene>
<feature type="region of interest" description="Disordered" evidence="5">
    <location>
        <begin position="580"/>
        <end position="671"/>
    </location>
</feature>
<keyword evidence="8" id="KW-1185">Reference proteome</keyword>
<feature type="coiled-coil region" evidence="4">
    <location>
        <begin position="139"/>
        <end position="194"/>
    </location>
</feature>
<feature type="coiled-coil region" evidence="4">
    <location>
        <begin position="272"/>
        <end position="439"/>
    </location>
</feature>
<keyword evidence="3" id="KW-0539">Nucleus</keyword>
<keyword evidence="4" id="KW-0175">Coiled coil</keyword>
<name>A0ABD2SXF8_9SOLN</name>
<dbReference type="InterPro" id="IPR033316">
    <property type="entry name" value="RBBP8-like"/>
</dbReference>
<comment type="caution">
    <text evidence="7">The sequence shown here is derived from an EMBL/GenBank/DDBJ whole genome shotgun (WGS) entry which is preliminary data.</text>
</comment>